<evidence type="ECO:0000313" key="3">
    <source>
        <dbReference type="Proteomes" id="UP000076871"/>
    </source>
</evidence>
<feature type="compositionally biased region" description="Basic and acidic residues" evidence="1">
    <location>
        <begin position="1"/>
        <end position="12"/>
    </location>
</feature>
<name>A0A165DWC8_9APHY</name>
<dbReference type="Proteomes" id="UP000076871">
    <property type="component" value="Unassembled WGS sequence"/>
</dbReference>
<evidence type="ECO:0000256" key="1">
    <source>
        <dbReference type="SAM" id="MobiDB-lite"/>
    </source>
</evidence>
<proteinExistence type="predicted"/>
<dbReference type="AlphaFoldDB" id="A0A165DWC8"/>
<dbReference type="RefSeq" id="XP_040763505.1">
    <property type="nucleotide sequence ID" value="XM_040901613.1"/>
</dbReference>
<dbReference type="GeneID" id="63818645"/>
<reference evidence="2 3" key="1">
    <citation type="journal article" date="2016" name="Mol. Biol. Evol.">
        <title>Comparative Genomics of Early-Diverging Mushroom-Forming Fungi Provides Insights into the Origins of Lignocellulose Decay Capabilities.</title>
        <authorList>
            <person name="Nagy L.G."/>
            <person name="Riley R."/>
            <person name="Tritt A."/>
            <person name="Adam C."/>
            <person name="Daum C."/>
            <person name="Floudas D."/>
            <person name="Sun H."/>
            <person name="Yadav J.S."/>
            <person name="Pangilinan J."/>
            <person name="Larsson K.H."/>
            <person name="Matsuura K."/>
            <person name="Barry K."/>
            <person name="Labutti K."/>
            <person name="Kuo R."/>
            <person name="Ohm R.A."/>
            <person name="Bhattacharya S.S."/>
            <person name="Shirouzu T."/>
            <person name="Yoshinaga Y."/>
            <person name="Martin F.M."/>
            <person name="Grigoriev I.V."/>
            <person name="Hibbett D.S."/>
        </authorList>
    </citation>
    <scope>NUCLEOTIDE SEQUENCE [LARGE SCALE GENOMIC DNA]</scope>
    <source>
        <strain evidence="2 3">93-53</strain>
    </source>
</reference>
<accession>A0A165DWC8</accession>
<gene>
    <name evidence="2" type="ORF">LAESUDRAFT_213773</name>
</gene>
<organism evidence="2 3">
    <name type="scientific">Laetiporus sulphureus 93-53</name>
    <dbReference type="NCBI Taxonomy" id="1314785"/>
    <lineage>
        <taxon>Eukaryota</taxon>
        <taxon>Fungi</taxon>
        <taxon>Dikarya</taxon>
        <taxon>Basidiomycota</taxon>
        <taxon>Agaricomycotina</taxon>
        <taxon>Agaricomycetes</taxon>
        <taxon>Polyporales</taxon>
        <taxon>Laetiporus</taxon>
    </lineage>
</organism>
<dbReference type="InParanoid" id="A0A165DWC8"/>
<feature type="region of interest" description="Disordered" evidence="1">
    <location>
        <begin position="1"/>
        <end position="38"/>
    </location>
</feature>
<dbReference type="EMBL" id="KV427628">
    <property type="protein sequence ID" value="KZT05765.1"/>
    <property type="molecule type" value="Genomic_DNA"/>
</dbReference>
<keyword evidence="3" id="KW-1185">Reference proteome</keyword>
<protein>
    <submittedName>
        <fullName evidence="2">Uncharacterized protein</fullName>
    </submittedName>
</protein>
<sequence>MSRQECGKKVPSLEDLSASDLMEMQSSKPEQSDTRQRCVHARPDRIIIYTDRDSSYTAPVSILKG</sequence>
<evidence type="ECO:0000313" key="2">
    <source>
        <dbReference type="EMBL" id="KZT05765.1"/>
    </source>
</evidence>